<feature type="region of interest" description="Disordered" evidence="1">
    <location>
        <begin position="1"/>
        <end position="46"/>
    </location>
</feature>
<accession>A0ABN1F2K3</accession>
<gene>
    <name evidence="2" type="ORF">GCM10009416_19020</name>
</gene>
<protein>
    <submittedName>
        <fullName evidence="2">Uncharacterized protein</fullName>
    </submittedName>
</protein>
<comment type="caution">
    <text evidence="2">The sequence shown here is derived from an EMBL/GenBank/DDBJ whole genome shotgun (WGS) entry which is preliminary data.</text>
</comment>
<proteinExistence type="predicted"/>
<organism evidence="2 3">
    <name type="scientific">Craurococcus roseus</name>
    <dbReference type="NCBI Taxonomy" id="77585"/>
    <lineage>
        <taxon>Bacteria</taxon>
        <taxon>Pseudomonadati</taxon>
        <taxon>Pseudomonadota</taxon>
        <taxon>Alphaproteobacteria</taxon>
        <taxon>Acetobacterales</taxon>
        <taxon>Acetobacteraceae</taxon>
        <taxon>Craurococcus</taxon>
    </lineage>
</organism>
<evidence type="ECO:0000313" key="3">
    <source>
        <dbReference type="Proteomes" id="UP001501588"/>
    </source>
</evidence>
<dbReference type="Proteomes" id="UP001501588">
    <property type="component" value="Unassembled WGS sequence"/>
</dbReference>
<sequence length="149" mass="16050">MAFKGKPPGSGSGEMSRRTQALRPSIALSPAEASRARSLRRKGEEPAAIAAKFGVPVEEVEKALVQMRSPRPETTRGTLNVTLAAHRFVMGERKGDEPLWQTIDRLVDELIRLRAAAEGKPAPPAKRKGAGARRPDELLPGLLPEMPAG</sequence>
<evidence type="ECO:0000256" key="1">
    <source>
        <dbReference type="SAM" id="MobiDB-lite"/>
    </source>
</evidence>
<evidence type="ECO:0000313" key="2">
    <source>
        <dbReference type="EMBL" id="GAA0580775.1"/>
    </source>
</evidence>
<dbReference type="EMBL" id="BAAAFZ010000022">
    <property type="protein sequence ID" value="GAA0580775.1"/>
    <property type="molecule type" value="Genomic_DNA"/>
</dbReference>
<name>A0ABN1F2K3_9PROT</name>
<keyword evidence="3" id="KW-1185">Reference proteome</keyword>
<dbReference type="RefSeq" id="WP_343895005.1">
    <property type="nucleotide sequence ID" value="NZ_BAAAFZ010000022.1"/>
</dbReference>
<feature type="region of interest" description="Disordered" evidence="1">
    <location>
        <begin position="116"/>
        <end position="149"/>
    </location>
</feature>
<reference evidence="2 3" key="1">
    <citation type="journal article" date="2019" name="Int. J. Syst. Evol. Microbiol.">
        <title>The Global Catalogue of Microorganisms (GCM) 10K type strain sequencing project: providing services to taxonomists for standard genome sequencing and annotation.</title>
        <authorList>
            <consortium name="The Broad Institute Genomics Platform"/>
            <consortium name="The Broad Institute Genome Sequencing Center for Infectious Disease"/>
            <person name="Wu L."/>
            <person name="Ma J."/>
        </authorList>
    </citation>
    <scope>NUCLEOTIDE SEQUENCE [LARGE SCALE GENOMIC DNA]</scope>
    <source>
        <strain evidence="2 3">JCM 9933</strain>
    </source>
</reference>